<feature type="compositionally biased region" description="Acidic residues" evidence="1">
    <location>
        <begin position="355"/>
        <end position="364"/>
    </location>
</feature>
<organism evidence="2 3">
    <name type="scientific">Flavonifractor plautii</name>
    <name type="common">Fusobacterium plautii</name>
    <dbReference type="NCBI Taxonomy" id="292800"/>
    <lineage>
        <taxon>Bacteria</taxon>
        <taxon>Bacillati</taxon>
        <taxon>Bacillota</taxon>
        <taxon>Clostridia</taxon>
        <taxon>Eubacteriales</taxon>
        <taxon>Oscillospiraceae</taxon>
        <taxon>Flavonifractor</taxon>
    </lineage>
</organism>
<feature type="region of interest" description="Disordered" evidence="1">
    <location>
        <begin position="339"/>
        <end position="364"/>
    </location>
</feature>
<feature type="compositionally biased region" description="Basic and acidic residues" evidence="1">
    <location>
        <begin position="90"/>
        <end position="102"/>
    </location>
</feature>
<protein>
    <submittedName>
        <fullName evidence="2">Uncharacterized protein</fullName>
    </submittedName>
</protein>
<feature type="compositionally biased region" description="Basic and acidic residues" evidence="1">
    <location>
        <begin position="220"/>
        <end position="236"/>
    </location>
</feature>
<dbReference type="Proteomes" id="UP000095746">
    <property type="component" value="Unassembled WGS sequence"/>
</dbReference>
<gene>
    <name evidence="2" type="ORF">ERS852411_00078</name>
</gene>
<dbReference type="EMBL" id="CYZT01000002">
    <property type="protein sequence ID" value="CUN54985.1"/>
    <property type="molecule type" value="Genomic_DNA"/>
</dbReference>
<accession>A0A173XWM1</accession>
<proteinExistence type="predicted"/>
<feature type="region of interest" description="Disordered" evidence="1">
    <location>
        <begin position="83"/>
        <end position="102"/>
    </location>
</feature>
<feature type="region of interest" description="Disordered" evidence="1">
    <location>
        <begin position="218"/>
        <end position="242"/>
    </location>
</feature>
<sequence>MSEKHSAVCYIFREGAFTPVQEAKPLRNEFNLDLFQYKGAVYEGKTGLRLCPVQDAEYLSLFIRSHGGIEKVRQTIESSLERTGLSPRYTRPDEKKKDIFPPKEKDENRVFAKDLMGNKHYYYRFYNENGIELYTMEKKREFFQTVYIPCDGFMVGIDQRHRLEEVLKWLPTLEHGIRGEIERVFNQSMEAPDRWADLGFANLLGRYEEAKAHNAPIAAERQRQADERRAQQEVREQQLAQERQARYDSAIREAEGDIMAGKEVINREINGKSLIMQLFREHEIPVPLKTQGWIINSLHSIRYEPQNGEWHYRYFKGSRDSTKMFDLLSKLSAAIQTRQQFEEHGASPPDTPVLDCEEEQDMEL</sequence>
<dbReference type="AlphaFoldDB" id="A0A173XWM1"/>
<evidence type="ECO:0000313" key="2">
    <source>
        <dbReference type="EMBL" id="CUN54985.1"/>
    </source>
</evidence>
<name>A0A173XWM1_FLAPL</name>
<evidence type="ECO:0000313" key="3">
    <source>
        <dbReference type="Proteomes" id="UP000095746"/>
    </source>
</evidence>
<evidence type="ECO:0000256" key="1">
    <source>
        <dbReference type="SAM" id="MobiDB-lite"/>
    </source>
</evidence>
<reference evidence="2 3" key="1">
    <citation type="submission" date="2015-09" db="EMBL/GenBank/DDBJ databases">
        <authorList>
            <consortium name="Pathogen Informatics"/>
        </authorList>
    </citation>
    <scope>NUCLEOTIDE SEQUENCE [LARGE SCALE GENOMIC DNA]</scope>
    <source>
        <strain evidence="2 3">2789STDY5608854</strain>
    </source>
</reference>